<dbReference type="SUPFAM" id="SSF56935">
    <property type="entry name" value="Porins"/>
    <property type="match status" value="1"/>
</dbReference>
<reference evidence="9" key="1">
    <citation type="submission" date="2023-08" db="EMBL/GenBank/DDBJ databases">
        <title>Rhodospirillaceae gen. nov., a novel taxon isolated from the Yangtze River Yuezi River estuary sludge.</title>
        <authorList>
            <person name="Ruan L."/>
        </authorList>
    </citation>
    <scope>NUCLEOTIDE SEQUENCE [LARGE SCALE GENOMIC DNA]</scope>
    <source>
        <strain evidence="9">R-7</strain>
    </source>
</reference>
<evidence type="ECO:0000313" key="9">
    <source>
        <dbReference type="Proteomes" id="UP001230156"/>
    </source>
</evidence>
<keyword evidence="3 6" id="KW-0732">Signal</keyword>
<evidence type="ECO:0000256" key="6">
    <source>
        <dbReference type="SAM" id="SignalP"/>
    </source>
</evidence>
<name>A0ABU0YPJ3_9PROT</name>
<proteinExistence type="predicted"/>
<accession>A0ABU0YPJ3</accession>
<feature type="signal peptide" evidence="6">
    <location>
        <begin position="1"/>
        <end position="23"/>
    </location>
</feature>
<feature type="chain" id="PRO_5046470946" evidence="6">
    <location>
        <begin position="24"/>
        <end position="375"/>
    </location>
</feature>
<dbReference type="RefSeq" id="WP_379956738.1">
    <property type="nucleotide sequence ID" value="NZ_JAUYVI010000005.1"/>
</dbReference>
<keyword evidence="2" id="KW-0812">Transmembrane</keyword>
<dbReference type="Proteomes" id="UP001230156">
    <property type="component" value="Unassembled WGS sequence"/>
</dbReference>
<protein>
    <submittedName>
        <fullName evidence="8">Porin</fullName>
    </submittedName>
</protein>
<comment type="caution">
    <text evidence="8">The sequence shown here is derived from an EMBL/GenBank/DDBJ whole genome shotgun (WGS) entry which is preliminary data.</text>
</comment>
<evidence type="ECO:0000256" key="1">
    <source>
        <dbReference type="ARBA" id="ARBA00022448"/>
    </source>
</evidence>
<evidence type="ECO:0000256" key="5">
    <source>
        <dbReference type="ARBA" id="ARBA00023237"/>
    </source>
</evidence>
<dbReference type="InterPro" id="IPR002299">
    <property type="entry name" value="Porin_Neis"/>
</dbReference>
<evidence type="ECO:0000256" key="4">
    <source>
        <dbReference type="ARBA" id="ARBA00023065"/>
    </source>
</evidence>
<keyword evidence="5" id="KW-0472">Membrane</keyword>
<evidence type="ECO:0000256" key="3">
    <source>
        <dbReference type="ARBA" id="ARBA00022729"/>
    </source>
</evidence>
<keyword evidence="5" id="KW-0998">Cell outer membrane</keyword>
<gene>
    <name evidence="8" type="ORF">Q8A70_15550</name>
</gene>
<dbReference type="Gene3D" id="2.40.160.10">
    <property type="entry name" value="Porin"/>
    <property type="match status" value="1"/>
</dbReference>
<evidence type="ECO:0000256" key="2">
    <source>
        <dbReference type="ARBA" id="ARBA00022692"/>
    </source>
</evidence>
<feature type="domain" description="Porin" evidence="7">
    <location>
        <begin position="14"/>
        <end position="350"/>
    </location>
</feature>
<dbReference type="Pfam" id="PF13609">
    <property type="entry name" value="Porin_4"/>
    <property type="match status" value="1"/>
</dbReference>
<keyword evidence="9" id="KW-1185">Reference proteome</keyword>
<sequence length="375" mass="39612">MKKLLLGSSMLIGAGAVAGSAHASDGIKLEVGGFFNTVYMGVFDKKEGDRFGNHRNTDALQHNAEVYFKGETKLDNGLTIGARIELEGENATDQIDKSFVYWSGDFGKVQIGSQNDALENYCVAAPGGTANFSAFSPTLGWGSNDPLKSNVYCKSADNDSQKLVYTTPKFGGFQLAVSYTPSSNAETYAQDGVNGSGTPANPDGTAHHVVTTYATYAYKGEGWGVQAGAGGSWQLKLNHTPGANDGKASAYQTGANFTVGGFSAGGVFEYRNIGGDDNNSWVAGGGAAYAFDAWKVGVQYSHGWYDSLFSTAAFGEDGHQKLDHVVATVSYAMAPGIILDAEVGYTWYKDTHDTKPDDTDSYNAFSVGIGSALTF</sequence>
<dbReference type="EMBL" id="JAUYVI010000005">
    <property type="protein sequence ID" value="MDQ7249102.1"/>
    <property type="molecule type" value="Genomic_DNA"/>
</dbReference>
<evidence type="ECO:0000313" key="8">
    <source>
        <dbReference type="EMBL" id="MDQ7249102.1"/>
    </source>
</evidence>
<dbReference type="PRINTS" id="PR00184">
    <property type="entry name" value="NEISSPPORIN"/>
</dbReference>
<evidence type="ECO:0000259" key="7">
    <source>
        <dbReference type="Pfam" id="PF13609"/>
    </source>
</evidence>
<keyword evidence="4" id="KW-0406">Ion transport</keyword>
<organism evidence="8 9">
    <name type="scientific">Dongia sedimenti</name>
    <dbReference type="NCBI Taxonomy" id="3064282"/>
    <lineage>
        <taxon>Bacteria</taxon>
        <taxon>Pseudomonadati</taxon>
        <taxon>Pseudomonadota</taxon>
        <taxon>Alphaproteobacteria</taxon>
        <taxon>Rhodospirillales</taxon>
        <taxon>Dongiaceae</taxon>
        <taxon>Dongia</taxon>
    </lineage>
</organism>
<keyword evidence="1" id="KW-0813">Transport</keyword>
<dbReference type="InterPro" id="IPR033900">
    <property type="entry name" value="Gram_neg_porin_domain"/>
</dbReference>
<dbReference type="InterPro" id="IPR023614">
    <property type="entry name" value="Porin_dom_sf"/>
</dbReference>